<protein>
    <submittedName>
        <fullName evidence="3">Uncharacterized protein</fullName>
    </submittedName>
</protein>
<evidence type="ECO:0000256" key="2">
    <source>
        <dbReference type="SAM" id="Phobius"/>
    </source>
</evidence>
<gene>
    <name evidence="3" type="ORF">EVOR1521_LOCUS19932</name>
</gene>
<dbReference type="EMBL" id="CAUJNA010003179">
    <property type="protein sequence ID" value="CAJ1395511.1"/>
    <property type="molecule type" value="Genomic_DNA"/>
</dbReference>
<keyword evidence="2" id="KW-0472">Membrane</keyword>
<proteinExistence type="predicted"/>
<name>A0AA36N9P6_9DINO</name>
<dbReference type="Proteomes" id="UP001178507">
    <property type="component" value="Unassembled WGS sequence"/>
</dbReference>
<feature type="region of interest" description="Disordered" evidence="1">
    <location>
        <begin position="1"/>
        <end position="20"/>
    </location>
</feature>
<sequence length="445" mass="50945">MFASADERTNAIHVQREDEGDERAQAEHRAKLAAAKMLGTLNVNESHKIRLDKSLYGAALLLPQLARSAGYPKNIVILCIRSYIFLIVNYLCQGLVLYMIAKEELIWDAFAGQMFLCDFGRNSGECPNGPDCVGPGGTTYTPSRVYSWNVWSTRIYVRDALLALFPERSDDIHGLVDPGEYGLESYWCRWLCCALFTATLLGDLMGSVNILRIFWDIPNKAESWLDYEVPDWAEKEHAKAIHGWSEVDLCKLRVAGMPLHWKIINIFVIVIPKFMLWSLTAQSGITFLMETSAIDDMVVNSVALAFILQIDELLCSELMSETSKQILEMLEDYELSGFEEANAVERMREDELLQEYQSNLASEWSWREMASFVPYKLILVLVFTFGFVELYYSVHCVRSEDGGYVSREMHLPLSTRFSFWAFFGFFFPMAKEDEPFWVMPHAQSN</sequence>
<evidence type="ECO:0000313" key="3">
    <source>
        <dbReference type="EMBL" id="CAJ1395511.1"/>
    </source>
</evidence>
<reference evidence="3" key="1">
    <citation type="submission" date="2023-08" db="EMBL/GenBank/DDBJ databases">
        <authorList>
            <person name="Chen Y."/>
            <person name="Shah S."/>
            <person name="Dougan E. K."/>
            <person name="Thang M."/>
            <person name="Chan C."/>
        </authorList>
    </citation>
    <scope>NUCLEOTIDE SEQUENCE</scope>
</reference>
<organism evidence="3 4">
    <name type="scientific">Effrenium voratum</name>
    <dbReference type="NCBI Taxonomy" id="2562239"/>
    <lineage>
        <taxon>Eukaryota</taxon>
        <taxon>Sar</taxon>
        <taxon>Alveolata</taxon>
        <taxon>Dinophyceae</taxon>
        <taxon>Suessiales</taxon>
        <taxon>Symbiodiniaceae</taxon>
        <taxon>Effrenium</taxon>
    </lineage>
</organism>
<feature type="transmembrane region" description="Helical" evidence="2">
    <location>
        <begin position="75"/>
        <end position="100"/>
    </location>
</feature>
<dbReference type="AlphaFoldDB" id="A0AA36N9P6"/>
<accession>A0AA36N9P6</accession>
<keyword evidence="4" id="KW-1185">Reference proteome</keyword>
<evidence type="ECO:0000313" key="4">
    <source>
        <dbReference type="Proteomes" id="UP001178507"/>
    </source>
</evidence>
<comment type="caution">
    <text evidence="3">The sequence shown here is derived from an EMBL/GenBank/DDBJ whole genome shotgun (WGS) entry which is preliminary data.</text>
</comment>
<keyword evidence="2" id="KW-1133">Transmembrane helix</keyword>
<evidence type="ECO:0000256" key="1">
    <source>
        <dbReference type="SAM" id="MobiDB-lite"/>
    </source>
</evidence>
<keyword evidence="2" id="KW-0812">Transmembrane</keyword>